<protein>
    <submittedName>
        <fullName evidence="2">Uncharacterized protein</fullName>
    </submittedName>
</protein>
<evidence type="ECO:0000313" key="3">
    <source>
        <dbReference type="Proteomes" id="UP000828390"/>
    </source>
</evidence>
<gene>
    <name evidence="2" type="ORF">DPMN_082178</name>
    <name evidence="1" type="ORF">DPMN_194057</name>
</gene>
<organism evidence="2 3">
    <name type="scientific">Dreissena polymorpha</name>
    <name type="common">Zebra mussel</name>
    <name type="synonym">Mytilus polymorpha</name>
    <dbReference type="NCBI Taxonomy" id="45954"/>
    <lineage>
        <taxon>Eukaryota</taxon>
        <taxon>Metazoa</taxon>
        <taxon>Spiralia</taxon>
        <taxon>Lophotrochozoa</taxon>
        <taxon>Mollusca</taxon>
        <taxon>Bivalvia</taxon>
        <taxon>Autobranchia</taxon>
        <taxon>Heteroconchia</taxon>
        <taxon>Euheterodonta</taxon>
        <taxon>Imparidentia</taxon>
        <taxon>Neoheterodontei</taxon>
        <taxon>Myida</taxon>
        <taxon>Dreissenoidea</taxon>
        <taxon>Dreissenidae</taxon>
        <taxon>Dreissena</taxon>
    </lineage>
</organism>
<name>A0A9D3Y7N4_DREPO</name>
<dbReference type="EMBL" id="JAIWYP010000016">
    <property type="protein sequence ID" value="KAH3694737.1"/>
    <property type="molecule type" value="Genomic_DNA"/>
</dbReference>
<dbReference type="AlphaFoldDB" id="A0A9D3Y7N4"/>
<proteinExistence type="predicted"/>
<evidence type="ECO:0000313" key="2">
    <source>
        <dbReference type="EMBL" id="KAH3694737.1"/>
    </source>
</evidence>
<reference evidence="2" key="1">
    <citation type="journal article" date="2019" name="bioRxiv">
        <title>The Genome of the Zebra Mussel, Dreissena polymorpha: A Resource for Invasive Species Research.</title>
        <authorList>
            <person name="McCartney M.A."/>
            <person name="Auch B."/>
            <person name="Kono T."/>
            <person name="Mallez S."/>
            <person name="Zhang Y."/>
            <person name="Obille A."/>
            <person name="Becker A."/>
            <person name="Abrahante J.E."/>
            <person name="Garbe J."/>
            <person name="Badalamenti J.P."/>
            <person name="Herman A."/>
            <person name="Mangelson H."/>
            <person name="Liachko I."/>
            <person name="Sullivan S."/>
            <person name="Sone E.D."/>
            <person name="Koren S."/>
            <person name="Silverstein K.A.T."/>
            <person name="Beckman K.B."/>
            <person name="Gohl D.M."/>
        </authorList>
    </citation>
    <scope>NUCLEOTIDE SEQUENCE</scope>
    <source>
        <strain evidence="2">Duluth1</strain>
        <tissue evidence="2">Whole animal</tissue>
    </source>
</reference>
<keyword evidence="3" id="KW-1185">Reference proteome</keyword>
<dbReference type="EMBL" id="JAIWYP010000044">
    <property type="protein sequence ID" value="KAH3691097.1"/>
    <property type="molecule type" value="Genomic_DNA"/>
</dbReference>
<evidence type="ECO:0000313" key="1">
    <source>
        <dbReference type="EMBL" id="KAH3691097.1"/>
    </source>
</evidence>
<accession>A0A9D3Y7N4</accession>
<comment type="caution">
    <text evidence="2">The sequence shown here is derived from an EMBL/GenBank/DDBJ whole genome shotgun (WGS) entry which is preliminary data.</text>
</comment>
<dbReference type="Proteomes" id="UP000828390">
    <property type="component" value="Unassembled WGS sequence"/>
</dbReference>
<reference evidence="2" key="2">
    <citation type="submission" date="2020-11" db="EMBL/GenBank/DDBJ databases">
        <authorList>
            <person name="McCartney M.A."/>
            <person name="Auch B."/>
            <person name="Kono T."/>
            <person name="Mallez S."/>
            <person name="Becker A."/>
            <person name="Gohl D.M."/>
            <person name="Silverstein K.A.T."/>
            <person name="Koren S."/>
            <person name="Bechman K.B."/>
            <person name="Herman A."/>
            <person name="Abrahante J.E."/>
            <person name="Garbe J."/>
        </authorList>
    </citation>
    <scope>NUCLEOTIDE SEQUENCE</scope>
    <source>
        <strain evidence="2">Duluth1</strain>
        <tissue evidence="2">Whole animal</tissue>
    </source>
</reference>
<sequence length="56" mass="6616">MLEGGRRRGRQKKSWMDNVKEWTSLTMDELLLAAHHRPDWQRIIVLSSPTDTPLKE</sequence>